<feature type="transmembrane region" description="Helical" evidence="2">
    <location>
        <begin position="314"/>
        <end position="347"/>
    </location>
</feature>
<feature type="compositionally biased region" description="Low complexity" evidence="1">
    <location>
        <begin position="131"/>
        <end position="167"/>
    </location>
</feature>
<keyword evidence="4" id="KW-1185">Reference proteome</keyword>
<keyword evidence="2" id="KW-1133">Transmembrane helix</keyword>
<evidence type="ECO:0000313" key="4">
    <source>
        <dbReference type="Proteomes" id="UP000076512"/>
    </source>
</evidence>
<organism evidence="3 4">
    <name type="scientific">Nocardia terpenica</name>
    <dbReference type="NCBI Taxonomy" id="455432"/>
    <lineage>
        <taxon>Bacteria</taxon>
        <taxon>Bacillati</taxon>
        <taxon>Actinomycetota</taxon>
        <taxon>Actinomycetes</taxon>
        <taxon>Mycobacteriales</taxon>
        <taxon>Nocardiaceae</taxon>
        <taxon>Nocardia</taxon>
    </lineage>
</organism>
<comment type="caution">
    <text evidence="3">The sequence shown here is derived from an EMBL/GenBank/DDBJ whole genome shotgun (WGS) entry which is preliminary data.</text>
</comment>
<accession>A0A164NBZ3</accession>
<feature type="transmembrane region" description="Helical" evidence="2">
    <location>
        <begin position="240"/>
        <end position="261"/>
    </location>
</feature>
<feature type="transmembrane region" description="Helical" evidence="2">
    <location>
        <begin position="268"/>
        <end position="287"/>
    </location>
</feature>
<evidence type="ECO:0008006" key="5">
    <source>
        <dbReference type="Google" id="ProtNLM"/>
    </source>
</evidence>
<feature type="transmembrane region" description="Helical" evidence="2">
    <location>
        <begin position="395"/>
        <end position="412"/>
    </location>
</feature>
<dbReference type="EMBL" id="LWGR01000006">
    <property type="protein sequence ID" value="KZM74199.1"/>
    <property type="molecule type" value="Genomic_DNA"/>
</dbReference>
<evidence type="ECO:0000313" key="3">
    <source>
        <dbReference type="EMBL" id="KZM74199.1"/>
    </source>
</evidence>
<feature type="region of interest" description="Disordered" evidence="1">
    <location>
        <begin position="1"/>
        <end position="210"/>
    </location>
</feature>
<feature type="transmembrane region" description="Helical" evidence="2">
    <location>
        <begin position="368"/>
        <end position="389"/>
    </location>
</feature>
<feature type="compositionally biased region" description="Low complexity" evidence="1">
    <location>
        <begin position="177"/>
        <end position="210"/>
    </location>
</feature>
<keyword evidence="2" id="KW-0472">Membrane</keyword>
<dbReference type="STRING" id="455432.AWN90_26190"/>
<name>A0A164NBZ3_9NOCA</name>
<dbReference type="OrthoDB" id="4829830at2"/>
<feature type="compositionally biased region" description="Pro residues" evidence="1">
    <location>
        <begin position="83"/>
        <end position="107"/>
    </location>
</feature>
<reference evidence="3 4" key="1">
    <citation type="submission" date="2016-04" db="EMBL/GenBank/DDBJ databases">
        <authorList>
            <person name="Evans L.H."/>
            <person name="Alamgir A."/>
            <person name="Owens N."/>
            <person name="Weber N.D."/>
            <person name="Virtaneva K."/>
            <person name="Barbian K."/>
            <person name="Babar A."/>
            <person name="Rosenke K."/>
        </authorList>
    </citation>
    <scope>NUCLEOTIDE SEQUENCE [LARGE SCALE GENOMIC DNA]</scope>
    <source>
        <strain evidence="3 4">IFM 0406</strain>
    </source>
</reference>
<dbReference type="AlphaFoldDB" id="A0A164NBZ3"/>
<keyword evidence="2" id="KW-0812">Transmembrane</keyword>
<feature type="compositionally biased region" description="Pro residues" evidence="1">
    <location>
        <begin position="118"/>
        <end position="130"/>
    </location>
</feature>
<proteinExistence type="predicted"/>
<dbReference type="RefSeq" id="WP_067588152.1">
    <property type="nucleotide sequence ID" value="NZ_JABMCZ010000005.1"/>
</dbReference>
<sequence length="421" mass="42089">MTDTPRSAPGDTPAEGGAERFAAQPGQHLNPQPPADDEPGAEHGRHEMPGAAGYPQFEGPGAPQYGSEPVEPPPPVSTSGGAVPPPPPVSGVPVPPPGGAPVPPPSHGGPQYGYGPQEVPPGAAPPPGSVPPHGAVPPQGVQPHGAVPPGAVPPQGTVPSQGAVPPQGTYPPPGTYPPQGGYPPQGTVPPQGWAPTGDTAPPPGYGYTPYGVPPGGPGGLGIGRALGYGWDRFRANPIPWIGITLVGFVAYLAVVLVVNVGHVQSLPALLLLALVVAVVVWLLQAAMLRGALYETDGTPPDLQGFFGFVNAGNVLLTALAVFLVAVVAAALCVVPAIVVLFLGMFSLHFAIDQDLGPFAAIKASVQLVIANAAQLVLLALAVAVLTFLAVLPCGIGLLVAGPVTAIAVTYAYRTLTGGLAA</sequence>
<dbReference type="Proteomes" id="UP000076512">
    <property type="component" value="Unassembled WGS sequence"/>
</dbReference>
<evidence type="ECO:0000256" key="1">
    <source>
        <dbReference type="SAM" id="MobiDB-lite"/>
    </source>
</evidence>
<protein>
    <recommendedName>
        <fullName evidence="5">Integral membrane protein</fullName>
    </recommendedName>
</protein>
<evidence type="ECO:0000256" key="2">
    <source>
        <dbReference type="SAM" id="Phobius"/>
    </source>
</evidence>
<gene>
    <name evidence="3" type="ORF">AWN90_26190</name>
</gene>